<dbReference type="Proteomes" id="UP001199816">
    <property type="component" value="Unassembled WGS sequence"/>
</dbReference>
<reference evidence="4 5" key="1">
    <citation type="submission" date="2021-11" db="EMBL/GenBank/DDBJ databases">
        <title>Genomic of Niabella pedocola.</title>
        <authorList>
            <person name="Wu T."/>
        </authorList>
    </citation>
    <scope>NUCLEOTIDE SEQUENCE [LARGE SCALE GENOMIC DNA]</scope>
    <source>
        <strain evidence="4 5">JCM 31011</strain>
    </source>
</reference>
<dbReference type="RefSeq" id="WP_231002352.1">
    <property type="nucleotide sequence ID" value="NZ_JAJNEC010000003.1"/>
</dbReference>
<dbReference type="EMBL" id="JAJNEC010000003">
    <property type="protein sequence ID" value="MCD2421446.1"/>
    <property type="molecule type" value="Genomic_DNA"/>
</dbReference>
<keyword evidence="5" id="KW-1185">Reference proteome</keyword>
<dbReference type="Gene3D" id="1.25.40.10">
    <property type="entry name" value="Tetratricopeptide repeat domain"/>
    <property type="match status" value="1"/>
</dbReference>
<accession>A0ABS8PNR6</accession>
<dbReference type="Pfam" id="PF13432">
    <property type="entry name" value="TPR_16"/>
    <property type="match status" value="1"/>
</dbReference>
<dbReference type="PANTHER" id="PTHR44943">
    <property type="entry name" value="CELLULOSE SYNTHASE OPERON PROTEIN C"/>
    <property type="match status" value="1"/>
</dbReference>
<organism evidence="4 5">
    <name type="scientific">Niabella pedocola</name>
    <dbReference type="NCBI Taxonomy" id="1752077"/>
    <lineage>
        <taxon>Bacteria</taxon>
        <taxon>Pseudomonadati</taxon>
        <taxon>Bacteroidota</taxon>
        <taxon>Chitinophagia</taxon>
        <taxon>Chitinophagales</taxon>
        <taxon>Chitinophagaceae</taxon>
        <taxon>Niabella</taxon>
    </lineage>
</organism>
<dbReference type="PANTHER" id="PTHR44943:SF8">
    <property type="entry name" value="TPR REPEAT-CONTAINING PROTEIN MJ0263"/>
    <property type="match status" value="1"/>
</dbReference>
<dbReference type="InterPro" id="IPR011990">
    <property type="entry name" value="TPR-like_helical_dom_sf"/>
</dbReference>
<keyword evidence="2 3" id="KW-0802">TPR repeat</keyword>
<dbReference type="PROSITE" id="PS50005">
    <property type="entry name" value="TPR"/>
    <property type="match status" value="1"/>
</dbReference>
<feature type="repeat" description="TPR" evidence="3">
    <location>
        <begin position="25"/>
        <end position="58"/>
    </location>
</feature>
<dbReference type="SUPFAM" id="SSF48452">
    <property type="entry name" value="TPR-like"/>
    <property type="match status" value="1"/>
</dbReference>
<protein>
    <submittedName>
        <fullName evidence="4">Tetratricopeptide repeat protein</fullName>
    </submittedName>
</protein>
<name>A0ABS8PNR6_9BACT</name>
<evidence type="ECO:0000313" key="5">
    <source>
        <dbReference type="Proteomes" id="UP001199816"/>
    </source>
</evidence>
<evidence type="ECO:0000256" key="1">
    <source>
        <dbReference type="ARBA" id="ARBA00022737"/>
    </source>
</evidence>
<dbReference type="InterPro" id="IPR051685">
    <property type="entry name" value="Ycf3/AcsC/BcsC/TPR_MFPF"/>
</dbReference>
<dbReference type="SMART" id="SM00028">
    <property type="entry name" value="TPR"/>
    <property type="match status" value="3"/>
</dbReference>
<evidence type="ECO:0000256" key="2">
    <source>
        <dbReference type="ARBA" id="ARBA00022803"/>
    </source>
</evidence>
<comment type="caution">
    <text evidence="4">The sequence shown here is derived from an EMBL/GenBank/DDBJ whole genome shotgun (WGS) entry which is preliminary data.</text>
</comment>
<evidence type="ECO:0000313" key="4">
    <source>
        <dbReference type="EMBL" id="MCD2421446.1"/>
    </source>
</evidence>
<keyword evidence="1" id="KW-0677">Repeat</keyword>
<sequence>MKQCLLLVGMLGSGIWLHAQDSVRVKTLITEGISLHDQRQYAAAIRKYDTVLRIDPVNLVAQYEKSYSLMASKNYKEAMVLSRAIAENKNAEPGMTGNAYSTWGSALDESGDHQQALKIYDEGIKKVPGYYMLNYNKAVTYFRMNEMEKGIAELKLSLLKNPRHPASHFMLGRIMHYRKNKVAAMMPLLTYLLYDNKSKRAEEALTLLRSIVEGNIRTLDSGKYAVDIAPEVLAGAGKKKATADDDFGSMELLLELGAAAASANAAVKEMLPADRFAYLLKQAFNSLTEQEGHDGFYGSFYLPFFTGMHKKGLTESFAHLVFLPSGNVMNEVWIQDHRGQMEALRTWAQAYQWPVAETVKR</sequence>
<proteinExistence type="predicted"/>
<gene>
    <name evidence="4" type="ORF">LQ567_01645</name>
</gene>
<evidence type="ECO:0000256" key="3">
    <source>
        <dbReference type="PROSITE-ProRule" id="PRU00339"/>
    </source>
</evidence>
<dbReference type="InterPro" id="IPR019734">
    <property type="entry name" value="TPR_rpt"/>
</dbReference>